<sequence>MNHVHSSSCGCKEYANVENAQDLYSVIELAGINCLNESQSGKGRSVFKEEDQKLENGDFVQSDEPDPEMIFIIPFTCTVNLKSINIIAKDQEHAPNILKVYTNQENVDFSISENKGLEEFMLVPNLDGTVYQSVRQSKFQNITKLILYIASQNTNKETIAISYIGLKGESTGLKRQIVNAVYEIKPLAEDNHPAKLLNAQMKENC</sequence>
<dbReference type="KEGG" id="tet:TTHERM_00842460"/>
<gene>
    <name evidence="3" type="ORF">TTHERM_00842460</name>
</gene>
<dbReference type="AlphaFoldDB" id="I7LXZ0"/>
<dbReference type="EMBL" id="GG662249">
    <property type="protein sequence ID" value="EAS07020.1"/>
    <property type="molecule type" value="Genomic_DNA"/>
</dbReference>
<evidence type="ECO:0000259" key="2">
    <source>
        <dbReference type="PROSITE" id="PS51532"/>
    </source>
</evidence>
<proteinExistence type="inferred from homology"/>
<dbReference type="InterPro" id="IPR037047">
    <property type="entry name" value="PITH_dom_sf"/>
</dbReference>
<evidence type="ECO:0000313" key="4">
    <source>
        <dbReference type="Proteomes" id="UP000009168"/>
    </source>
</evidence>
<dbReference type="InterPro" id="IPR010400">
    <property type="entry name" value="PITH_dom"/>
</dbReference>
<name>I7LXZ0_TETTS</name>
<organism evidence="3 4">
    <name type="scientific">Tetrahymena thermophila (strain SB210)</name>
    <dbReference type="NCBI Taxonomy" id="312017"/>
    <lineage>
        <taxon>Eukaryota</taxon>
        <taxon>Sar</taxon>
        <taxon>Alveolata</taxon>
        <taxon>Ciliophora</taxon>
        <taxon>Intramacronucleata</taxon>
        <taxon>Oligohymenophorea</taxon>
        <taxon>Hymenostomatida</taxon>
        <taxon>Tetrahymenina</taxon>
        <taxon>Tetrahymenidae</taxon>
        <taxon>Tetrahymena</taxon>
    </lineage>
</organism>
<dbReference type="RefSeq" id="XP_001027262.1">
    <property type="nucleotide sequence ID" value="XM_001027262.3"/>
</dbReference>
<dbReference type="HOGENOM" id="CLU_072377_2_0_1"/>
<evidence type="ECO:0000256" key="1">
    <source>
        <dbReference type="ARBA" id="ARBA00025788"/>
    </source>
</evidence>
<dbReference type="OMA" id="RLVFKPW"/>
<dbReference type="InParanoid" id="I7LXZ0"/>
<feature type="domain" description="PITH" evidence="2">
    <location>
        <begin position="12"/>
        <end position="186"/>
    </location>
</feature>
<protein>
    <submittedName>
        <fullName evidence="3">Thioredoxin family Trp26 protein</fullName>
    </submittedName>
</protein>
<dbReference type="Proteomes" id="UP000009168">
    <property type="component" value="Unassembled WGS sequence"/>
</dbReference>
<keyword evidence="4" id="KW-1185">Reference proteome</keyword>
<dbReference type="GeneID" id="7842120"/>
<evidence type="ECO:0000313" key="3">
    <source>
        <dbReference type="EMBL" id="EAS07020.1"/>
    </source>
</evidence>
<dbReference type="SUPFAM" id="SSF49785">
    <property type="entry name" value="Galactose-binding domain-like"/>
    <property type="match status" value="1"/>
</dbReference>
<dbReference type="PANTHER" id="PTHR12175">
    <property type="entry name" value="AD039 HT014 THIOREDOXIN FAMILY TRP26"/>
    <property type="match status" value="1"/>
</dbReference>
<dbReference type="OrthoDB" id="2635at2759"/>
<comment type="similarity">
    <text evidence="1">Belongs to the PITHD1 family.</text>
</comment>
<dbReference type="eggNOG" id="KOG1730">
    <property type="taxonomic scope" value="Eukaryota"/>
</dbReference>
<dbReference type="Gene3D" id="2.60.120.470">
    <property type="entry name" value="PITH domain"/>
    <property type="match status" value="1"/>
</dbReference>
<dbReference type="PROSITE" id="PS51532">
    <property type="entry name" value="PITH"/>
    <property type="match status" value="1"/>
</dbReference>
<reference evidence="4" key="1">
    <citation type="journal article" date="2006" name="PLoS Biol.">
        <title>Macronuclear genome sequence of the ciliate Tetrahymena thermophila, a model eukaryote.</title>
        <authorList>
            <person name="Eisen J.A."/>
            <person name="Coyne R.S."/>
            <person name="Wu M."/>
            <person name="Wu D."/>
            <person name="Thiagarajan M."/>
            <person name="Wortman J.R."/>
            <person name="Badger J.H."/>
            <person name="Ren Q."/>
            <person name="Amedeo P."/>
            <person name="Jones K.M."/>
            <person name="Tallon L.J."/>
            <person name="Delcher A.L."/>
            <person name="Salzberg S.L."/>
            <person name="Silva J.C."/>
            <person name="Haas B.J."/>
            <person name="Majoros W.H."/>
            <person name="Farzad M."/>
            <person name="Carlton J.M."/>
            <person name="Smith R.K. Jr."/>
            <person name="Garg J."/>
            <person name="Pearlman R.E."/>
            <person name="Karrer K.M."/>
            <person name="Sun L."/>
            <person name="Manning G."/>
            <person name="Elde N.C."/>
            <person name="Turkewitz A.P."/>
            <person name="Asai D.J."/>
            <person name="Wilkes D.E."/>
            <person name="Wang Y."/>
            <person name="Cai H."/>
            <person name="Collins K."/>
            <person name="Stewart B.A."/>
            <person name="Lee S.R."/>
            <person name="Wilamowska K."/>
            <person name="Weinberg Z."/>
            <person name="Ruzzo W.L."/>
            <person name="Wloga D."/>
            <person name="Gaertig J."/>
            <person name="Frankel J."/>
            <person name="Tsao C.-C."/>
            <person name="Gorovsky M.A."/>
            <person name="Keeling P.J."/>
            <person name="Waller R.F."/>
            <person name="Patron N.J."/>
            <person name="Cherry J.M."/>
            <person name="Stover N.A."/>
            <person name="Krieger C.J."/>
            <person name="del Toro C."/>
            <person name="Ryder H.F."/>
            <person name="Williamson S.C."/>
            <person name="Barbeau R.A."/>
            <person name="Hamilton E.P."/>
            <person name="Orias E."/>
        </authorList>
    </citation>
    <scope>NUCLEOTIDE SEQUENCE [LARGE SCALE GENOMIC DNA]</scope>
    <source>
        <strain evidence="4">SB210</strain>
    </source>
</reference>
<dbReference type="GO" id="GO:0005737">
    <property type="term" value="C:cytoplasm"/>
    <property type="evidence" value="ECO:0007669"/>
    <property type="project" value="UniProtKB-ARBA"/>
</dbReference>
<dbReference type="PANTHER" id="PTHR12175:SF1">
    <property type="entry name" value="PITH DOMAIN-CONTAINING PROTEIN 1"/>
    <property type="match status" value="1"/>
</dbReference>
<dbReference type="InterPro" id="IPR045099">
    <property type="entry name" value="PITH1-like"/>
</dbReference>
<dbReference type="Pfam" id="PF06201">
    <property type="entry name" value="PITH"/>
    <property type="match status" value="1"/>
</dbReference>
<dbReference type="InterPro" id="IPR008979">
    <property type="entry name" value="Galactose-bd-like_sf"/>
</dbReference>
<accession>I7LXZ0</accession>